<evidence type="ECO:0000256" key="1">
    <source>
        <dbReference type="SAM" id="MobiDB-lite"/>
    </source>
</evidence>
<gene>
    <name evidence="2" type="ORF">J4Q44_G00323850</name>
</gene>
<evidence type="ECO:0000313" key="3">
    <source>
        <dbReference type="Proteomes" id="UP001356427"/>
    </source>
</evidence>
<feature type="region of interest" description="Disordered" evidence="1">
    <location>
        <begin position="129"/>
        <end position="208"/>
    </location>
</feature>
<sequence>MSSKDIFQTQLSHIMGLLVESTVREMGRLLDVCAAVLENKDNRLLKREMERVNTTNKMKFASFMEVLSKSSMEKISLLMTVDEMEVRAVENTGGEGASGGEEVNSFNPEVKSRVIIICPGDVREAVATQKGAVKDEGSSESDSQEEDPGLAPLPSPSSDEEWLPDADLDPQAPSASRLKIPRSASDPDKQDAGRDGEDPEVQCGDSADAAHQGPLICSHCGKCFKEKCVLKNPYDDS</sequence>
<proteinExistence type="predicted"/>
<dbReference type="AlphaFoldDB" id="A0AAN8QQ95"/>
<feature type="compositionally biased region" description="Basic and acidic residues" evidence="1">
    <location>
        <begin position="185"/>
        <end position="196"/>
    </location>
</feature>
<name>A0AAN8QQ95_9TELE</name>
<protein>
    <submittedName>
        <fullName evidence="2">Uncharacterized protein</fullName>
    </submittedName>
</protein>
<evidence type="ECO:0000313" key="2">
    <source>
        <dbReference type="EMBL" id="KAK6297802.1"/>
    </source>
</evidence>
<dbReference type="EMBL" id="JAGTTL010000031">
    <property type="protein sequence ID" value="KAK6297802.1"/>
    <property type="molecule type" value="Genomic_DNA"/>
</dbReference>
<keyword evidence="3" id="KW-1185">Reference proteome</keyword>
<comment type="caution">
    <text evidence="2">The sequence shown here is derived from an EMBL/GenBank/DDBJ whole genome shotgun (WGS) entry which is preliminary data.</text>
</comment>
<feature type="compositionally biased region" description="Acidic residues" evidence="1">
    <location>
        <begin position="158"/>
        <end position="168"/>
    </location>
</feature>
<dbReference type="Proteomes" id="UP001356427">
    <property type="component" value="Unassembled WGS sequence"/>
</dbReference>
<feature type="compositionally biased region" description="Acidic residues" evidence="1">
    <location>
        <begin position="138"/>
        <end position="148"/>
    </location>
</feature>
<accession>A0AAN8QQ95</accession>
<reference evidence="2 3" key="1">
    <citation type="submission" date="2021-04" db="EMBL/GenBank/DDBJ databases">
        <authorList>
            <person name="De Guttry C."/>
            <person name="Zahm M."/>
            <person name="Klopp C."/>
            <person name="Cabau C."/>
            <person name="Louis A."/>
            <person name="Berthelot C."/>
            <person name="Parey E."/>
            <person name="Roest Crollius H."/>
            <person name="Montfort J."/>
            <person name="Robinson-Rechavi M."/>
            <person name="Bucao C."/>
            <person name="Bouchez O."/>
            <person name="Gislard M."/>
            <person name="Lluch J."/>
            <person name="Milhes M."/>
            <person name="Lampietro C."/>
            <person name="Lopez Roques C."/>
            <person name="Donnadieu C."/>
            <person name="Braasch I."/>
            <person name="Desvignes T."/>
            <person name="Postlethwait J."/>
            <person name="Bobe J."/>
            <person name="Wedekind C."/>
            <person name="Guiguen Y."/>
        </authorList>
    </citation>
    <scope>NUCLEOTIDE SEQUENCE [LARGE SCALE GENOMIC DNA]</scope>
    <source>
        <strain evidence="2">Cs_M1</strain>
        <tissue evidence="2">Blood</tissue>
    </source>
</reference>
<organism evidence="2 3">
    <name type="scientific">Coregonus suidteri</name>
    <dbReference type="NCBI Taxonomy" id="861788"/>
    <lineage>
        <taxon>Eukaryota</taxon>
        <taxon>Metazoa</taxon>
        <taxon>Chordata</taxon>
        <taxon>Craniata</taxon>
        <taxon>Vertebrata</taxon>
        <taxon>Euteleostomi</taxon>
        <taxon>Actinopterygii</taxon>
        <taxon>Neopterygii</taxon>
        <taxon>Teleostei</taxon>
        <taxon>Protacanthopterygii</taxon>
        <taxon>Salmoniformes</taxon>
        <taxon>Salmonidae</taxon>
        <taxon>Coregoninae</taxon>
        <taxon>Coregonus</taxon>
    </lineage>
</organism>